<evidence type="ECO:0000256" key="1">
    <source>
        <dbReference type="ARBA" id="ARBA00022614"/>
    </source>
</evidence>
<dbReference type="PROSITE" id="PS51450">
    <property type="entry name" value="LRR"/>
    <property type="match status" value="2"/>
</dbReference>
<keyword evidence="1" id="KW-0433">Leucine-rich repeat</keyword>
<dbReference type="InterPro" id="IPR032675">
    <property type="entry name" value="LRR_dom_sf"/>
</dbReference>
<dbReference type="InterPro" id="IPR000477">
    <property type="entry name" value="RT_dom"/>
</dbReference>
<dbReference type="CDD" id="cd01650">
    <property type="entry name" value="RT_nLTR_like"/>
    <property type="match status" value="1"/>
</dbReference>
<dbReference type="SMART" id="SM00369">
    <property type="entry name" value="LRR_TYP"/>
    <property type="match status" value="6"/>
</dbReference>
<name>A0A1W0WW71_HYPEX</name>
<proteinExistence type="predicted"/>
<dbReference type="Proteomes" id="UP000192578">
    <property type="component" value="Unassembled WGS sequence"/>
</dbReference>
<evidence type="ECO:0000313" key="5">
    <source>
        <dbReference type="EMBL" id="OQV19454.1"/>
    </source>
</evidence>
<dbReference type="InterPro" id="IPR001611">
    <property type="entry name" value="Leu-rich_rpt"/>
</dbReference>
<gene>
    <name evidence="5" type="ORF">BV898_06445</name>
</gene>
<keyword evidence="3" id="KW-0812">Transmembrane</keyword>
<dbReference type="OrthoDB" id="676979at2759"/>
<comment type="caution">
    <text evidence="5">The sequence shown here is derived from an EMBL/GenBank/DDBJ whole genome shotgun (WGS) entry which is preliminary data.</text>
</comment>
<dbReference type="Pfam" id="PF13855">
    <property type="entry name" value="LRR_8"/>
    <property type="match status" value="2"/>
</dbReference>
<reference evidence="6" key="1">
    <citation type="submission" date="2017-01" db="EMBL/GenBank/DDBJ databases">
        <title>Comparative genomics of anhydrobiosis in the tardigrade Hypsibius dujardini.</title>
        <authorList>
            <person name="Yoshida Y."/>
            <person name="Koutsovoulos G."/>
            <person name="Laetsch D."/>
            <person name="Stevens L."/>
            <person name="Kumar S."/>
            <person name="Horikawa D."/>
            <person name="Ishino K."/>
            <person name="Komine S."/>
            <person name="Tomita M."/>
            <person name="Blaxter M."/>
            <person name="Arakawa K."/>
        </authorList>
    </citation>
    <scope>NUCLEOTIDE SEQUENCE [LARGE SCALE GENOMIC DNA]</scope>
    <source>
        <strain evidence="6">Z151</strain>
    </source>
</reference>
<feature type="domain" description="Reverse transcriptase" evidence="4">
    <location>
        <begin position="1078"/>
        <end position="1233"/>
    </location>
</feature>
<organism evidence="5 6">
    <name type="scientific">Hypsibius exemplaris</name>
    <name type="common">Freshwater tardigrade</name>
    <dbReference type="NCBI Taxonomy" id="2072580"/>
    <lineage>
        <taxon>Eukaryota</taxon>
        <taxon>Metazoa</taxon>
        <taxon>Ecdysozoa</taxon>
        <taxon>Tardigrada</taxon>
        <taxon>Eutardigrada</taxon>
        <taxon>Parachela</taxon>
        <taxon>Hypsibioidea</taxon>
        <taxon>Hypsibiidae</taxon>
        <taxon>Hypsibius</taxon>
    </lineage>
</organism>
<dbReference type="InterPro" id="IPR003591">
    <property type="entry name" value="Leu-rich_rpt_typical-subtyp"/>
</dbReference>
<dbReference type="SUPFAM" id="SSF52058">
    <property type="entry name" value="L domain-like"/>
    <property type="match status" value="2"/>
</dbReference>
<protein>
    <recommendedName>
        <fullName evidence="4">Reverse transcriptase domain-containing protein</fullName>
    </recommendedName>
</protein>
<keyword evidence="6" id="KW-1185">Reference proteome</keyword>
<evidence type="ECO:0000256" key="3">
    <source>
        <dbReference type="SAM" id="Phobius"/>
    </source>
</evidence>
<dbReference type="EMBL" id="MTYJ01000038">
    <property type="protein sequence ID" value="OQV19454.1"/>
    <property type="molecule type" value="Genomic_DNA"/>
</dbReference>
<dbReference type="Pfam" id="PF00078">
    <property type="entry name" value="RVT_1"/>
    <property type="match status" value="1"/>
</dbReference>
<sequence>MIYGQAIDAAVYVYVLCVCSFCIPETSGKCSRLPSGNCWVNCMEDIFDIICNAVTSEMIRTDISVYTDTTQQLRLYVRASPLITRLSADIFKSVARQILVVDVQELTSLDAFPEIYELVNLRRLSVWNSPKLTYLALELIPPNMYRLGLNLVGITHWGNDFTAVPSLPKLTQFPLRNCTVQGWQPDFLKVFPNLELFEISNSTIEMEDWQDDMVQVNTLTSLKLHNNQLPAGSFEKSQHFLESLLASLHVLPNSTVDISMSNLTINDRENDWLGAYQFAKRLNVRGNRVIPGSKTFSGKADAFPFLKELDMGRTHLLPAQGMFGGFPSLQSLKLDHNDLRRMSEVDMFEGSTTTNLTNLDLSYAELEWLPSGNSLAWIASQVTTLNLEGNKLKVFLSSSSAPPFEKQDTILSAFSNLQKLTLSHNNFSEFHGFHLANVSRLKYLDIRCNPIRTLRKDVFTGLPVSLVDLDVSMCIQTPKPAPKVEPDAFTTLPPVKILRLRSSAYKKWIFEAMKFSKEATLSLRELYVDDNDIMLLKRDTIPQLPNLKTLSLSRNKLQSLAPGIFASLPNLTRLDLHKNRLSSLDSDEFSNGHTQLQLLESLDMSSNGIYQIARGAFDGLPKLRSLMLGDNPTEVQDVFGDDGGQALEYYGIQGYNQSCLRAEFFQKLPRLHWILPNHFNLVLVEPDERLRIRDEYLQSVLEVCAVGPVTSDHETYPGLGQFVSVTIHDTDEGTGLQFPMIAGFLPLSYCPMVDYTVFAKIVNDINALTGQKSATTQVVLKNLMLLFESIVETHAAMSSELATVKKDLDAAITKIFVMEKALATTPDTTIDDHNNSVKADLEQLGIRIRFVAIKERTSDDKCGITYASIGTYVEQEEAPAGQLTLRADVTGLDKMRDCVDYPDSKFADLRCFNVFRKPRNVIGGSVAIVCRRTLRGYRRKDLEPSRLDPVSPPGPKCDHVAIKLQSGVRPRQLKRTVKHRWIFNQEQSDAFRLSLSSVDWFLQLNGKFPTDQTTILEDIVTTTTTLFHKGSSDITTCASFGPIALLAPIFKCAKDFFSSVLREHLEKNRLITDEQFRFRARHSTELLLTITIQQWMDAVDARRSQVTVVDGVQSAPIDVTSGIPQGSILGPLLYICLVKAMRSSLSAGTKLALFVDDSCPSRIFRSPSDTLGLQDNLDSLGRWTQQRKLSFNPKKIVHIRLSRKPNRSTIPTYYLNGVNIPQAESTKYLGVHIDQSLFWNIHTRLSYTASFELLCGCYKSRKKLLIDSLEGRVKRFLRTLNLSGIPDASSDERYCHRLRQLEWQPLFLRRLKQSSMLAYKLIFNNIPLDELLFQPYVFPVTAVTAVSVVLLVIRRTVATGVAKYAPHVLQTMRSNFPPFRKEGQ</sequence>
<evidence type="ECO:0000313" key="6">
    <source>
        <dbReference type="Proteomes" id="UP000192578"/>
    </source>
</evidence>
<keyword evidence="2" id="KW-0677">Repeat</keyword>
<accession>A0A1W0WW71</accession>
<evidence type="ECO:0000256" key="2">
    <source>
        <dbReference type="ARBA" id="ARBA00022737"/>
    </source>
</evidence>
<dbReference type="PANTHER" id="PTHR24366">
    <property type="entry name" value="IG(IMMUNOGLOBULIN) AND LRR(LEUCINE RICH REPEAT) DOMAINS"/>
    <property type="match status" value="1"/>
</dbReference>
<keyword evidence="3" id="KW-1133">Transmembrane helix</keyword>
<evidence type="ECO:0000259" key="4">
    <source>
        <dbReference type="Pfam" id="PF00078"/>
    </source>
</evidence>
<keyword evidence="3" id="KW-0472">Membrane</keyword>
<dbReference type="Gene3D" id="3.80.10.10">
    <property type="entry name" value="Ribonuclease Inhibitor"/>
    <property type="match status" value="3"/>
</dbReference>
<feature type="transmembrane region" description="Helical" evidence="3">
    <location>
        <begin position="1336"/>
        <end position="1353"/>
    </location>
</feature>
<dbReference type="PANTHER" id="PTHR24366:SF96">
    <property type="entry name" value="LEUCINE RICH REPEAT CONTAINING 53"/>
    <property type="match status" value="1"/>
</dbReference>